<evidence type="ECO:0000313" key="2">
    <source>
        <dbReference type="Proteomes" id="UP001497680"/>
    </source>
</evidence>
<sequence>MIDTTGHAFVTGGGSGIGKACVLLFAELGIRGIVVADLNLETAQTTVAEATAAATNSDFRAEAIQMDVSLEESVKSGVEHMVKSFGRIDYCVHSAGITIQSSNPVATSFSEFQLLDRVNVHGTFLVTKAVAAAMALQEPKPVDTSSPERGIVRGSIVNMASIAAVITPPSMVQYISAKFAVNGITKSAAIENAPLGIRVNCLCPTWTETPLYRKTMDIIPQLNDETSTTGIPMQRIATTKEVAQSAVFMCSTWSSFITGHALAIDGGMSLF</sequence>
<dbReference type="Proteomes" id="UP001497680">
    <property type="component" value="Unassembled WGS sequence"/>
</dbReference>
<proteinExistence type="predicted"/>
<evidence type="ECO:0000313" key="1">
    <source>
        <dbReference type="EMBL" id="KAI6081390.1"/>
    </source>
</evidence>
<name>A0ACC0CLW9_9PEZI</name>
<protein>
    <submittedName>
        <fullName evidence="1">Uncharacterized protein</fullName>
    </submittedName>
</protein>
<accession>A0ACC0CLW9</accession>
<gene>
    <name evidence="1" type="ORF">F4821DRAFT_26994</name>
</gene>
<keyword evidence="2" id="KW-1185">Reference proteome</keyword>
<dbReference type="EMBL" id="MU394397">
    <property type="protein sequence ID" value="KAI6081390.1"/>
    <property type="molecule type" value="Genomic_DNA"/>
</dbReference>
<comment type="caution">
    <text evidence="1">The sequence shown here is derived from an EMBL/GenBank/DDBJ whole genome shotgun (WGS) entry which is preliminary data.</text>
</comment>
<organism evidence="1 2">
    <name type="scientific">Hypoxylon rubiginosum</name>
    <dbReference type="NCBI Taxonomy" id="110542"/>
    <lineage>
        <taxon>Eukaryota</taxon>
        <taxon>Fungi</taxon>
        <taxon>Dikarya</taxon>
        <taxon>Ascomycota</taxon>
        <taxon>Pezizomycotina</taxon>
        <taxon>Sordariomycetes</taxon>
        <taxon>Xylariomycetidae</taxon>
        <taxon>Xylariales</taxon>
        <taxon>Hypoxylaceae</taxon>
        <taxon>Hypoxylon</taxon>
    </lineage>
</organism>
<reference evidence="1 2" key="1">
    <citation type="journal article" date="2022" name="New Phytol.">
        <title>Ecological generalism drives hyperdiversity of secondary metabolite gene clusters in xylarialean endophytes.</title>
        <authorList>
            <person name="Franco M.E.E."/>
            <person name="Wisecaver J.H."/>
            <person name="Arnold A.E."/>
            <person name="Ju Y.M."/>
            <person name="Slot J.C."/>
            <person name="Ahrendt S."/>
            <person name="Moore L.P."/>
            <person name="Eastman K.E."/>
            <person name="Scott K."/>
            <person name="Konkel Z."/>
            <person name="Mondo S.J."/>
            <person name="Kuo A."/>
            <person name="Hayes R.D."/>
            <person name="Haridas S."/>
            <person name="Andreopoulos B."/>
            <person name="Riley R."/>
            <person name="LaButti K."/>
            <person name="Pangilinan J."/>
            <person name="Lipzen A."/>
            <person name="Amirebrahimi M."/>
            <person name="Yan J."/>
            <person name="Adam C."/>
            <person name="Keymanesh K."/>
            <person name="Ng V."/>
            <person name="Louie K."/>
            <person name="Northen T."/>
            <person name="Drula E."/>
            <person name="Henrissat B."/>
            <person name="Hsieh H.M."/>
            <person name="Youens-Clark K."/>
            <person name="Lutzoni F."/>
            <person name="Miadlikowska J."/>
            <person name="Eastwood D.C."/>
            <person name="Hamelin R.C."/>
            <person name="Grigoriev I.V."/>
            <person name="U'Ren J.M."/>
        </authorList>
    </citation>
    <scope>NUCLEOTIDE SEQUENCE [LARGE SCALE GENOMIC DNA]</scope>
    <source>
        <strain evidence="1 2">ER1909</strain>
    </source>
</reference>